<evidence type="ECO:0000313" key="4">
    <source>
        <dbReference type="Proteomes" id="UP000006468"/>
    </source>
</evidence>
<evidence type="ECO:0000259" key="2">
    <source>
        <dbReference type="Pfam" id="PF13372"/>
    </source>
</evidence>
<evidence type="ECO:0000313" key="3">
    <source>
        <dbReference type="EMBL" id="EFG83193.1"/>
    </source>
</evidence>
<dbReference type="InterPro" id="IPR025388">
    <property type="entry name" value="Alginate_export_dom"/>
</dbReference>
<protein>
    <recommendedName>
        <fullName evidence="2">Alginate export domain-containing protein</fullName>
    </recommendedName>
</protein>
<gene>
    <name evidence="3" type="ORF">GXY_14497</name>
</gene>
<dbReference type="RefSeq" id="WP_003621580.1">
    <property type="nucleotide sequence ID" value="NZ_CM000920.1"/>
</dbReference>
<proteinExistence type="predicted"/>
<comment type="caution">
    <text evidence="3">The sequence shown here is derived from an EMBL/GenBank/DDBJ whole genome shotgun (WGS) entry which is preliminary data.</text>
</comment>
<sequence length="632" mass="69528">MTPLPRSATAGATPFRFASVLSWNARCLLVAPLAVLSWGMMTATRAQGATTQGATTQGTSTLDTSTLGAPPNAVQGTISGTIPHTAHPLSPRTMARAPVTPSANPAAIHSTTGTAQPESMMVHVGPRPPIQTYPHANPVGQPIVMTGAQNRINGHPYDWGVFNRGNGESAGFGPVGQYGIAPWAEDWSRLRNSTKHTDPFDVLKYIPLTPDGQVWISFSGETRLRNWFETRPNLGTQKPNDSGRFGVRNLYGADLHIGSHLRFFGQLINADAGGWGGYGYGSTYRKRLDAQQAFVETRWNLLGAKTGFMFGRQQFLDAPSYMLYNRETPNVPLSWDGFRAYAIWKRIRIDGWDFVQTNDSQNKMFHDTENYSTRLYGFDTTWAPPDFRFLGERGYSFVDAFYIGYKLSGSSGAIATQTGTATGSNTRNNFGVRWHGQAGPIEFSVGAVWQGGVFRYAKTNIARNVSAYAINSIVGYRVPKDRLHTFAGVQTDIYSGGNDARKNGDIGTYISPFNPQTNYLDTTTYMTASNLISVAPLVRITPFKSVSLQVKFPLFWRDSTNDRVYKSSGAYSFAGNFGGKFIGMAPQASLAWQINTHLSWTQYVSRFMTSRALNDAGGSSGTYYQSNFVFRF</sequence>
<accession>D5QIB8</accession>
<reference evidence="3 4" key="1">
    <citation type="journal article" date="2010" name="J. Bacteriol.">
        <title>Genome sequence of a cellulose-producing bacterium, Gluconacetobacter hansenii ATCC 23769.</title>
        <authorList>
            <person name="Iyer P.R."/>
            <person name="Geib S.M."/>
            <person name="Catchmark J."/>
            <person name="Kao T.H."/>
            <person name="Tien M."/>
        </authorList>
    </citation>
    <scope>NUCLEOTIDE SEQUENCE [LARGE SCALE GENOMIC DNA]</scope>
    <source>
        <strain evidence="3 4">ATCC 23769</strain>
    </source>
</reference>
<dbReference type="AlphaFoldDB" id="D5QIB8"/>
<evidence type="ECO:0000256" key="1">
    <source>
        <dbReference type="SAM" id="MobiDB-lite"/>
    </source>
</evidence>
<dbReference type="Proteomes" id="UP000006468">
    <property type="component" value="Chromosome"/>
</dbReference>
<feature type="compositionally biased region" description="Low complexity" evidence="1">
    <location>
        <begin position="49"/>
        <end position="68"/>
    </location>
</feature>
<name>D5QIB8_NOVHA</name>
<dbReference type="EMBL" id="ADTV01000058">
    <property type="protein sequence ID" value="EFG83193.1"/>
    <property type="molecule type" value="Genomic_DNA"/>
</dbReference>
<feature type="domain" description="Alginate export" evidence="2">
    <location>
        <begin position="215"/>
        <end position="623"/>
    </location>
</feature>
<feature type="region of interest" description="Disordered" evidence="1">
    <location>
        <begin position="49"/>
        <end position="119"/>
    </location>
</feature>
<dbReference type="Pfam" id="PF13372">
    <property type="entry name" value="Alginate_exp"/>
    <property type="match status" value="1"/>
</dbReference>
<dbReference type="HOGENOM" id="CLU_035025_2_0_5"/>
<organism evidence="3 4">
    <name type="scientific">Novacetimonas hansenii ATCC 23769</name>
    <dbReference type="NCBI Taxonomy" id="714995"/>
    <lineage>
        <taxon>Bacteria</taxon>
        <taxon>Pseudomonadati</taxon>
        <taxon>Pseudomonadota</taxon>
        <taxon>Alphaproteobacteria</taxon>
        <taxon>Acetobacterales</taxon>
        <taxon>Acetobacteraceae</taxon>
        <taxon>Novacetimonas</taxon>
    </lineage>
</organism>